<keyword evidence="2" id="KW-1185">Reference proteome</keyword>
<organism evidence="1 2">
    <name type="scientific">Enterovibrio nigricans DSM 22720</name>
    <dbReference type="NCBI Taxonomy" id="1121868"/>
    <lineage>
        <taxon>Bacteria</taxon>
        <taxon>Pseudomonadati</taxon>
        <taxon>Pseudomonadota</taxon>
        <taxon>Gammaproteobacteria</taxon>
        <taxon>Vibrionales</taxon>
        <taxon>Vibrionaceae</taxon>
        <taxon>Enterovibrio</taxon>
    </lineage>
</organism>
<evidence type="ECO:0008006" key="3">
    <source>
        <dbReference type="Google" id="ProtNLM"/>
    </source>
</evidence>
<evidence type="ECO:0000313" key="2">
    <source>
        <dbReference type="Proteomes" id="UP000190162"/>
    </source>
</evidence>
<gene>
    <name evidence="1" type="ORF">SAMN02745132_03085</name>
</gene>
<dbReference type="OrthoDB" id="5458416at2"/>
<protein>
    <recommendedName>
        <fullName evidence="3">Polyketide cyclase / dehydrase and lipid transport</fullName>
    </recommendedName>
</protein>
<dbReference type="EMBL" id="FUXU01000044">
    <property type="protein sequence ID" value="SKA59169.1"/>
    <property type="molecule type" value="Genomic_DNA"/>
</dbReference>
<name>A0A1T4V2J5_9GAMM</name>
<dbReference type="RefSeq" id="WP_078753330.1">
    <property type="nucleotide sequence ID" value="NZ_FUXU01000044.1"/>
</dbReference>
<evidence type="ECO:0000313" key="1">
    <source>
        <dbReference type="EMBL" id="SKA59169.1"/>
    </source>
</evidence>
<dbReference type="AlphaFoldDB" id="A0A1T4V2J5"/>
<accession>A0A1T4V2J5</accession>
<dbReference type="Proteomes" id="UP000190162">
    <property type="component" value="Unassembled WGS sequence"/>
</dbReference>
<proteinExistence type="predicted"/>
<reference evidence="2" key="1">
    <citation type="submission" date="2017-02" db="EMBL/GenBank/DDBJ databases">
        <authorList>
            <person name="Varghese N."/>
            <person name="Submissions S."/>
        </authorList>
    </citation>
    <scope>NUCLEOTIDE SEQUENCE [LARGE SCALE GENOMIC DNA]</scope>
    <source>
        <strain evidence="2">DSM 22720</strain>
    </source>
</reference>
<sequence>MNNELITHTKAILNKEATARSFSHNTLTMSPAANVSHTYAINVNFPPKDAAYFFTALGEVLWTPDWSPSLIKGNGFQRNDVFLNTASGNTLFVVTNFDTERGHISYVRLDPNLTVATIDLSIKPSGKGSQVDVTYRLTALNTHSENTINALTAEAYQSEMKTWEGNIAMMEKSLQEWLHYAQQE</sequence>